<dbReference type="Proteomes" id="UP000053732">
    <property type="component" value="Unassembled WGS sequence"/>
</dbReference>
<accession>A0A0G4P135</accession>
<keyword evidence="3" id="KW-1185">Reference proteome</keyword>
<protein>
    <submittedName>
        <fullName evidence="2">Str. FM013</fullName>
    </submittedName>
</protein>
<keyword evidence="1" id="KW-0812">Transmembrane</keyword>
<dbReference type="EMBL" id="HG793136">
    <property type="protein sequence ID" value="CRL20037.1"/>
    <property type="molecule type" value="Genomic_DNA"/>
</dbReference>
<keyword evidence="1" id="KW-1133">Transmembrane helix</keyword>
<reference evidence="2 3" key="1">
    <citation type="journal article" date="2014" name="Nat. Commun.">
        <title>Multiple recent horizontal transfers of a large genomic region in cheese making fungi.</title>
        <authorList>
            <person name="Cheeseman K."/>
            <person name="Ropars J."/>
            <person name="Renault P."/>
            <person name="Dupont J."/>
            <person name="Gouzy J."/>
            <person name="Branca A."/>
            <person name="Abraham A.L."/>
            <person name="Ceppi M."/>
            <person name="Conseiller E."/>
            <person name="Debuchy R."/>
            <person name="Malagnac F."/>
            <person name="Goarin A."/>
            <person name="Silar P."/>
            <person name="Lacoste S."/>
            <person name="Sallet E."/>
            <person name="Bensimon A."/>
            <person name="Giraud T."/>
            <person name="Brygoo Y."/>
        </authorList>
    </citation>
    <scope>NUCLEOTIDE SEQUENCE [LARGE SCALE GENOMIC DNA]</scope>
    <source>
        <strain evidence="3">FM 013</strain>
    </source>
</reference>
<proteinExistence type="predicted"/>
<evidence type="ECO:0000313" key="3">
    <source>
        <dbReference type="Proteomes" id="UP000053732"/>
    </source>
</evidence>
<evidence type="ECO:0000313" key="2">
    <source>
        <dbReference type="EMBL" id="CRL20037.1"/>
    </source>
</evidence>
<dbReference type="AlphaFoldDB" id="A0A0G4P135"/>
<feature type="transmembrane region" description="Helical" evidence="1">
    <location>
        <begin position="20"/>
        <end position="41"/>
    </location>
</feature>
<dbReference type="STRING" id="1429867.A0A0G4P135"/>
<evidence type="ECO:0000256" key="1">
    <source>
        <dbReference type="SAM" id="Phobius"/>
    </source>
</evidence>
<sequence length="83" mass="9151">MSSSLILLQTPSLRSNPPVALTFFSTSTYLITGELGFLGLSTGSHKPETESMIQSILFLERLGATIHFLAIYISYLSAIWNVR</sequence>
<gene>
    <name evidence="2" type="ORF">PCAMFM013_S003g000829</name>
</gene>
<organism evidence="2 3">
    <name type="scientific">Penicillium camemberti (strain FM 013)</name>
    <dbReference type="NCBI Taxonomy" id="1429867"/>
    <lineage>
        <taxon>Eukaryota</taxon>
        <taxon>Fungi</taxon>
        <taxon>Dikarya</taxon>
        <taxon>Ascomycota</taxon>
        <taxon>Pezizomycotina</taxon>
        <taxon>Eurotiomycetes</taxon>
        <taxon>Eurotiomycetidae</taxon>
        <taxon>Eurotiales</taxon>
        <taxon>Aspergillaceae</taxon>
        <taxon>Penicillium</taxon>
    </lineage>
</organism>
<feature type="transmembrane region" description="Helical" evidence="1">
    <location>
        <begin position="62"/>
        <end position="80"/>
    </location>
</feature>
<name>A0A0G4P135_PENC3</name>
<keyword evidence="1" id="KW-0472">Membrane</keyword>